<dbReference type="SUPFAM" id="SSF53686">
    <property type="entry name" value="Tryptophan synthase beta subunit-like PLP-dependent enzymes"/>
    <property type="match status" value="1"/>
</dbReference>
<name>A0A6C7E9R0_ILUCY</name>
<proteinExistence type="predicted"/>
<keyword evidence="3" id="KW-0456">Lyase</keyword>
<dbReference type="KEGG" id="aym:YM304_27590"/>
<dbReference type="GO" id="GO:0003941">
    <property type="term" value="F:L-serine ammonia-lyase activity"/>
    <property type="evidence" value="ECO:0007669"/>
    <property type="project" value="TreeGrafter"/>
</dbReference>
<protein>
    <recommendedName>
        <fullName evidence="4">Tryptophan synthase beta chain-like PALP domain-containing protein</fullName>
    </recommendedName>
</protein>
<evidence type="ECO:0000313" key="6">
    <source>
        <dbReference type="Proteomes" id="UP000011863"/>
    </source>
</evidence>
<evidence type="ECO:0000259" key="4">
    <source>
        <dbReference type="Pfam" id="PF00291"/>
    </source>
</evidence>
<dbReference type="GO" id="GO:0006565">
    <property type="term" value="P:L-serine catabolic process"/>
    <property type="evidence" value="ECO:0007669"/>
    <property type="project" value="TreeGrafter"/>
</dbReference>
<dbReference type="GO" id="GO:0009097">
    <property type="term" value="P:isoleucine biosynthetic process"/>
    <property type="evidence" value="ECO:0007669"/>
    <property type="project" value="TreeGrafter"/>
</dbReference>
<dbReference type="EMBL" id="AP012057">
    <property type="protein sequence ID" value="BAN03073.1"/>
    <property type="molecule type" value="Genomic_DNA"/>
</dbReference>
<evidence type="ECO:0000256" key="1">
    <source>
        <dbReference type="ARBA" id="ARBA00001933"/>
    </source>
</evidence>
<evidence type="ECO:0000256" key="3">
    <source>
        <dbReference type="ARBA" id="ARBA00023239"/>
    </source>
</evidence>
<feature type="domain" description="Tryptophan synthase beta chain-like PALP" evidence="4">
    <location>
        <begin position="105"/>
        <end position="426"/>
    </location>
</feature>
<dbReference type="Proteomes" id="UP000011863">
    <property type="component" value="Chromosome"/>
</dbReference>
<sequence length="429" mass="45193">MMHAVFGWECAVCAAKVDLLEPMPWRCPNSSPTDRHHVLQMLQTGDASVVSPGPMESTNPFARFDHRLAWAARAAARGMTSAARAALVAELDEAVRAVDGVGFVTTPFERSSELSDRLGFSSDGGVWVKDETGGVGGSQKARHLFGILLHLRSLELLGELDERPPLAIASCGNAALAAATLAKAADWPIDVYVPTWMSDGFGRRLDALGATIHRCERRDDDPPGDPAMFRFREAVDAGAVPFTVQGPENALCLDGGRTIGWELAEQIVAPTGPGELAAVYVQVGGGAFASCLGAGLVESGRRPMLMAVQAAGCAPLDRAWRMAATPTSDWSEVMAPWPDPTSLADGILDDETYDWIGVLDAIRATGGDTVVASESNIERAHEVALDAGFDASPTGTAGLAGLLEHRASADPWLGGPNTRVAVVMSGVTR</sequence>
<dbReference type="GO" id="GO:0006567">
    <property type="term" value="P:L-threonine catabolic process"/>
    <property type="evidence" value="ECO:0007669"/>
    <property type="project" value="TreeGrafter"/>
</dbReference>
<dbReference type="PANTHER" id="PTHR48078:SF6">
    <property type="entry name" value="L-THREONINE DEHYDRATASE CATABOLIC TDCB"/>
    <property type="match status" value="1"/>
</dbReference>
<accession>A0A6C7E9R0</accession>
<keyword evidence="2" id="KW-0663">Pyridoxal phosphate</keyword>
<dbReference type="AlphaFoldDB" id="A0A6C7E9R0"/>
<gene>
    <name evidence="5" type="ORF">YM304_27590</name>
</gene>
<dbReference type="PANTHER" id="PTHR48078">
    <property type="entry name" value="THREONINE DEHYDRATASE, MITOCHONDRIAL-RELATED"/>
    <property type="match status" value="1"/>
</dbReference>
<dbReference type="Gene3D" id="3.40.50.1100">
    <property type="match status" value="2"/>
</dbReference>
<comment type="cofactor">
    <cofactor evidence="1">
        <name>pyridoxal 5'-phosphate</name>
        <dbReference type="ChEBI" id="CHEBI:597326"/>
    </cofactor>
</comment>
<reference evidence="5 6" key="1">
    <citation type="journal article" date="2013" name="Int. J. Syst. Evol. Microbiol.">
        <title>Ilumatobacter nonamiense sp. nov. and Ilumatobacter coccineum sp. nov., isolated from seashore sand.</title>
        <authorList>
            <person name="Matsumoto A."/>
            <person name="Kasai H."/>
            <person name="Matsuo Y."/>
            <person name="Shizuri Y."/>
            <person name="Ichikawa N."/>
            <person name="Fujita N."/>
            <person name="Omura S."/>
            <person name="Takahashi Y."/>
        </authorList>
    </citation>
    <scope>NUCLEOTIDE SEQUENCE [LARGE SCALE GENOMIC DNA]</scope>
    <source>
        <strain evidence="6">NBRC 103263 / KCTC 29153 / YM16-304</strain>
    </source>
</reference>
<dbReference type="InterPro" id="IPR050147">
    <property type="entry name" value="Ser/Thr_Dehydratase"/>
</dbReference>
<evidence type="ECO:0000256" key="2">
    <source>
        <dbReference type="ARBA" id="ARBA00022898"/>
    </source>
</evidence>
<dbReference type="Pfam" id="PF00291">
    <property type="entry name" value="PALP"/>
    <property type="match status" value="1"/>
</dbReference>
<dbReference type="InterPro" id="IPR036052">
    <property type="entry name" value="TrpB-like_PALP_sf"/>
</dbReference>
<dbReference type="GO" id="GO:0004794">
    <property type="term" value="F:threonine deaminase activity"/>
    <property type="evidence" value="ECO:0007669"/>
    <property type="project" value="TreeGrafter"/>
</dbReference>
<organism evidence="5 6">
    <name type="scientific">Ilumatobacter coccineus (strain NBRC 103263 / KCTC 29153 / YM16-304)</name>
    <dbReference type="NCBI Taxonomy" id="1313172"/>
    <lineage>
        <taxon>Bacteria</taxon>
        <taxon>Bacillati</taxon>
        <taxon>Actinomycetota</taxon>
        <taxon>Acidimicrobiia</taxon>
        <taxon>Acidimicrobiales</taxon>
        <taxon>Ilumatobacteraceae</taxon>
        <taxon>Ilumatobacter</taxon>
    </lineage>
</organism>
<dbReference type="InterPro" id="IPR001926">
    <property type="entry name" value="TrpB-like_PALP"/>
</dbReference>
<keyword evidence="6" id="KW-1185">Reference proteome</keyword>
<evidence type="ECO:0000313" key="5">
    <source>
        <dbReference type="EMBL" id="BAN03073.1"/>
    </source>
</evidence>